<evidence type="ECO:0000313" key="2">
    <source>
        <dbReference type="Proteomes" id="UP000788993"/>
    </source>
</evidence>
<protein>
    <submittedName>
        <fullName evidence="1">Uncharacterized protein</fullName>
    </submittedName>
</protein>
<keyword evidence="2" id="KW-1185">Reference proteome</keyword>
<dbReference type="AlphaFoldDB" id="A0A9P8PCS2"/>
<organism evidence="1 2">
    <name type="scientific">Ogataea polymorpha</name>
    <dbReference type="NCBI Taxonomy" id="460523"/>
    <lineage>
        <taxon>Eukaryota</taxon>
        <taxon>Fungi</taxon>
        <taxon>Dikarya</taxon>
        <taxon>Ascomycota</taxon>
        <taxon>Saccharomycotina</taxon>
        <taxon>Pichiomycetes</taxon>
        <taxon>Pichiales</taxon>
        <taxon>Pichiaceae</taxon>
        <taxon>Ogataea</taxon>
    </lineage>
</organism>
<proteinExistence type="predicted"/>
<dbReference type="EMBL" id="JAEUBD010000983">
    <property type="protein sequence ID" value="KAH3669868.1"/>
    <property type="molecule type" value="Genomic_DNA"/>
</dbReference>
<sequence>MTQRIVHRVDSNGIQTKILEVRDISGTDFNICQRISKVRRSAGLIINTPYLPQVDTPRRCHKDIELISKCLVIDFYDVFHTRWLEAGSGIETFNWGDCSSASVVDSSLPSGSGPWEEQSIFSFMTGDSCSGDCSPLASSESFPTVSAIPEVWSLFSSTVISLAVSFACAGTDEIGSGQPVSFAASSDRTSLPTLSISSFFGTLSLSTSFVCSGV</sequence>
<dbReference type="Proteomes" id="UP000788993">
    <property type="component" value="Unassembled WGS sequence"/>
</dbReference>
<evidence type="ECO:0000313" key="1">
    <source>
        <dbReference type="EMBL" id="KAH3669868.1"/>
    </source>
</evidence>
<reference evidence="1" key="1">
    <citation type="journal article" date="2021" name="Open Biol.">
        <title>Shared evolutionary footprints suggest mitochondrial oxidative damage underlies multiple complex I losses in fungi.</title>
        <authorList>
            <person name="Schikora-Tamarit M.A."/>
            <person name="Marcet-Houben M."/>
            <person name="Nosek J."/>
            <person name="Gabaldon T."/>
        </authorList>
    </citation>
    <scope>NUCLEOTIDE SEQUENCE</scope>
    <source>
        <strain evidence="1">NCAIM Y.01608</strain>
    </source>
</reference>
<name>A0A9P8PCS2_9ASCO</name>
<gene>
    <name evidence="1" type="ORF">OGATHE_002680</name>
</gene>
<comment type="caution">
    <text evidence="1">The sequence shown here is derived from an EMBL/GenBank/DDBJ whole genome shotgun (WGS) entry which is preliminary data.</text>
</comment>
<reference evidence="1" key="2">
    <citation type="submission" date="2021-01" db="EMBL/GenBank/DDBJ databases">
        <authorList>
            <person name="Schikora-Tamarit M.A."/>
        </authorList>
    </citation>
    <scope>NUCLEOTIDE SEQUENCE</scope>
    <source>
        <strain evidence="1">NCAIM Y.01608</strain>
    </source>
</reference>
<accession>A0A9P8PCS2</accession>